<dbReference type="InterPro" id="IPR000577">
    <property type="entry name" value="Carb_kinase_FGGY"/>
</dbReference>
<dbReference type="GO" id="GO:0005524">
    <property type="term" value="F:ATP binding"/>
    <property type="evidence" value="ECO:0007669"/>
    <property type="project" value="UniProtKB-KW"/>
</dbReference>
<evidence type="ECO:0000259" key="13">
    <source>
        <dbReference type="Pfam" id="PF00370"/>
    </source>
</evidence>
<dbReference type="Proteomes" id="UP001224674">
    <property type="component" value="Chromosome"/>
</dbReference>
<comment type="similarity">
    <text evidence="2 12">Belongs to the FGGY kinase family.</text>
</comment>
<keyword evidence="8" id="KW-0067">ATP-binding</keyword>
<dbReference type="GO" id="GO:0005829">
    <property type="term" value="C:cytosol"/>
    <property type="evidence" value="ECO:0007669"/>
    <property type="project" value="TreeGrafter"/>
</dbReference>
<accession>A0AAJ6AKR9</accession>
<keyword evidence="16" id="KW-1185">Reference proteome</keyword>
<evidence type="ECO:0000313" key="15">
    <source>
        <dbReference type="EMBL" id="WGH93812.1"/>
    </source>
</evidence>
<gene>
    <name evidence="15" type="primary">glpK</name>
    <name evidence="15" type="ORF">QDX21_03160</name>
</gene>
<dbReference type="PROSITE" id="PS00933">
    <property type="entry name" value="FGGY_KINASES_1"/>
    <property type="match status" value="1"/>
</dbReference>
<feature type="domain" description="Carbohydrate kinase FGGY C-terminal" evidence="14">
    <location>
        <begin position="263"/>
        <end position="451"/>
    </location>
</feature>
<evidence type="ECO:0000256" key="5">
    <source>
        <dbReference type="ARBA" id="ARBA00022741"/>
    </source>
</evidence>
<evidence type="ECO:0000256" key="3">
    <source>
        <dbReference type="ARBA" id="ARBA00012099"/>
    </source>
</evidence>
<comment type="pathway">
    <text evidence="1">Polyol metabolism; glycerol degradation via glycerol kinase pathway; sn-glycerol 3-phosphate from glycerol: step 1/1.</text>
</comment>
<reference evidence="15 16" key="1">
    <citation type="submission" date="2023-03" db="EMBL/GenBank/DDBJ databases">
        <title>Complete genome sequences of several Auritidibacter ignavus strains isolated from ear infections.</title>
        <authorList>
            <person name="Baehr T."/>
            <person name="Baumhoegger A.M."/>
        </authorList>
    </citation>
    <scope>NUCLEOTIDE SEQUENCE [LARGE SCALE GENOMIC DNA]</scope>
    <source>
        <strain evidence="15 16">BABAE-6</strain>
    </source>
</reference>
<dbReference type="InterPro" id="IPR018483">
    <property type="entry name" value="Carb_kinase_FGGY_CS"/>
</dbReference>
<evidence type="ECO:0000256" key="12">
    <source>
        <dbReference type="RuleBase" id="RU003733"/>
    </source>
</evidence>
<dbReference type="InterPro" id="IPR043129">
    <property type="entry name" value="ATPase_NBD"/>
</dbReference>
<proteinExistence type="inferred from homology"/>
<evidence type="ECO:0000256" key="10">
    <source>
        <dbReference type="ARBA" id="ARBA00052101"/>
    </source>
</evidence>
<dbReference type="PROSITE" id="PS00445">
    <property type="entry name" value="FGGY_KINASES_2"/>
    <property type="match status" value="1"/>
</dbReference>
<dbReference type="SUPFAM" id="SSF53067">
    <property type="entry name" value="Actin-like ATPase domain"/>
    <property type="match status" value="2"/>
</dbReference>
<dbReference type="NCBIfam" id="NF000756">
    <property type="entry name" value="PRK00047.1"/>
    <property type="match status" value="1"/>
</dbReference>
<dbReference type="FunFam" id="3.30.420.40:FF:000008">
    <property type="entry name" value="Glycerol kinase"/>
    <property type="match status" value="1"/>
</dbReference>
<evidence type="ECO:0000256" key="4">
    <source>
        <dbReference type="ARBA" id="ARBA00022679"/>
    </source>
</evidence>
<name>A0AAJ6AKR9_9MICC</name>
<dbReference type="InterPro" id="IPR005999">
    <property type="entry name" value="Glycerol_kin"/>
</dbReference>
<evidence type="ECO:0000259" key="14">
    <source>
        <dbReference type="Pfam" id="PF02782"/>
    </source>
</evidence>
<dbReference type="InterPro" id="IPR018484">
    <property type="entry name" value="FGGY_N"/>
</dbReference>
<sequence>MAESVVMSLDIGTTSSRVVIYAADGTQVALAQREHRQYFPHPGWVEHDAGEIWQNIRELMALCLARSRYTASNIVAIGMTNQRETTVAWDVQTGRPVHRAIVWQDTRTDEMVARLAERSPRVRELSGLPVASYFSGLKMRWLWDHVPEVSQLAAEGRLLFGTIDSWILWNLTGRSTHATDITNASRTLLMNLLEGDWDRELIELLGLPVEETLAALPSIKPCSGHFGTVADGSGFTGIPITGILGDQQAAAFGQGIFHSGQVKNTYGTGCFVLHNTGTELVRSSHGLITTVAYHLQGDDVHYALEGSVAQAGSVVQWLRDQIGLIQTSEEIEELAATVADNGGVYFVPAFSGLFAPYWRSDARGTMIGLTSYATAGHIARAVLEATAFQTSDVLVAVSEDTGIDGPEVLRVDGGMTVNHDLMQFQADLLQIPVQRASDIETTARGAAFAAGLGGGLWTDHHEVSSLCQPGHEWTPNMSESDRQRLLAGWAQAIEHTIGWNPTKE</sequence>
<keyword evidence="7" id="KW-0319">Glycerol metabolism</keyword>
<dbReference type="EC" id="2.7.1.30" evidence="3"/>
<dbReference type="Gene3D" id="3.30.420.40">
    <property type="match status" value="2"/>
</dbReference>
<dbReference type="CDD" id="cd07769">
    <property type="entry name" value="ASKHA_NBD_FGGY_GK"/>
    <property type="match status" value="1"/>
</dbReference>
<dbReference type="Pfam" id="PF02782">
    <property type="entry name" value="FGGY_C"/>
    <property type="match status" value="1"/>
</dbReference>
<evidence type="ECO:0000256" key="2">
    <source>
        <dbReference type="ARBA" id="ARBA00009156"/>
    </source>
</evidence>
<dbReference type="Pfam" id="PF00370">
    <property type="entry name" value="FGGY_N"/>
    <property type="match status" value="1"/>
</dbReference>
<dbReference type="EMBL" id="CP122566">
    <property type="protein sequence ID" value="WGH93812.1"/>
    <property type="molecule type" value="Genomic_DNA"/>
</dbReference>
<evidence type="ECO:0000256" key="8">
    <source>
        <dbReference type="ARBA" id="ARBA00022840"/>
    </source>
</evidence>
<dbReference type="InterPro" id="IPR018485">
    <property type="entry name" value="FGGY_C"/>
</dbReference>
<organism evidence="15 16">
    <name type="scientific">Auritidibacter ignavus</name>
    <dbReference type="NCBI Taxonomy" id="678932"/>
    <lineage>
        <taxon>Bacteria</taxon>
        <taxon>Bacillati</taxon>
        <taxon>Actinomycetota</taxon>
        <taxon>Actinomycetes</taxon>
        <taxon>Micrococcales</taxon>
        <taxon>Micrococcaceae</taxon>
        <taxon>Auritidibacter</taxon>
    </lineage>
</organism>
<dbReference type="GO" id="GO:0019563">
    <property type="term" value="P:glycerol catabolic process"/>
    <property type="evidence" value="ECO:0007669"/>
    <property type="project" value="TreeGrafter"/>
</dbReference>
<evidence type="ECO:0000256" key="1">
    <source>
        <dbReference type="ARBA" id="ARBA00005190"/>
    </source>
</evidence>
<evidence type="ECO:0000256" key="9">
    <source>
        <dbReference type="ARBA" id="ARBA00043149"/>
    </source>
</evidence>
<dbReference type="FunFam" id="3.30.420.40:FF:000007">
    <property type="entry name" value="Glycerol kinase"/>
    <property type="match status" value="1"/>
</dbReference>
<keyword evidence="6 12" id="KW-0418">Kinase</keyword>
<evidence type="ECO:0000256" key="6">
    <source>
        <dbReference type="ARBA" id="ARBA00022777"/>
    </source>
</evidence>
<comment type="catalytic activity">
    <reaction evidence="10">
        <text>glycerol + ATP = sn-glycerol 3-phosphate + ADP + H(+)</text>
        <dbReference type="Rhea" id="RHEA:21644"/>
        <dbReference type="ChEBI" id="CHEBI:15378"/>
        <dbReference type="ChEBI" id="CHEBI:17754"/>
        <dbReference type="ChEBI" id="CHEBI:30616"/>
        <dbReference type="ChEBI" id="CHEBI:57597"/>
        <dbReference type="ChEBI" id="CHEBI:456216"/>
        <dbReference type="EC" id="2.7.1.30"/>
    </reaction>
</comment>
<evidence type="ECO:0000256" key="7">
    <source>
        <dbReference type="ARBA" id="ARBA00022798"/>
    </source>
</evidence>
<feature type="domain" description="Carbohydrate kinase FGGY N-terminal" evidence="13">
    <location>
        <begin position="6"/>
        <end position="253"/>
    </location>
</feature>
<protein>
    <recommendedName>
        <fullName evidence="3">glycerol kinase</fullName>
        <ecNumber evidence="3">2.7.1.30</ecNumber>
    </recommendedName>
    <alternativeName>
        <fullName evidence="9">ATP:glycerol 3-phosphotransferase</fullName>
    </alternativeName>
</protein>
<dbReference type="NCBIfam" id="TIGR01311">
    <property type="entry name" value="glycerol_kin"/>
    <property type="match status" value="1"/>
</dbReference>
<dbReference type="GO" id="GO:0006072">
    <property type="term" value="P:glycerol-3-phosphate metabolic process"/>
    <property type="evidence" value="ECO:0007669"/>
    <property type="project" value="InterPro"/>
</dbReference>
<dbReference type="PANTHER" id="PTHR10196">
    <property type="entry name" value="SUGAR KINASE"/>
    <property type="match status" value="1"/>
</dbReference>
<dbReference type="GO" id="GO:0004370">
    <property type="term" value="F:glycerol kinase activity"/>
    <property type="evidence" value="ECO:0007669"/>
    <property type="project" value="UniProtKB-EC"/>
</dbReference>
<keyword evidence="4 12" id="KW-0808">Transferase</keyword>
<keyword evidence="5" id="KW-0547">Nucleotide-binding</keyword>
<comment type="function">
    <text evidence="11">Key enzyme in the regulation of glycerol uptake and metabolism. Catalyzes the phosphorylation of glycerol to yield sn-glycerol 3-phosphate.</text>
</comment>
<evidence type="ECO:0000313" key="16">
    <source>
        <dbReference type="Proteomes" id="UP001224674"/>
    </source>
</evidence>
<evidence type="ECO:0000256" key="11">
    <source>
        <dbReference type="ARBA" id="ARBA00054633"/>
    </source>
</evidence>
<dbReference type="RefSeq" id="WP_279673926.1">
    <property type="nucleotide sequence ID" value="NZ_CP122562.1"/>
</dbReference>
<dbReference type="AlphaFoldDB" id="A0AAJ6AKR9"/>
<dbReference type="PIRSF" id="PIRSF000538">
    <property type="entry name" value="GlpK"/>
    <property type="match status" value="1"/>
</dbReference>
<dbReference type="PANTHER" id="PTHR10196:SF69">
    <property type="entry name" value="GLYCEROL KINASE"/>
    <property type="match status" value="1"/>
</dbReference>